<name>A0AAE1F6V1_PETCI</name>
<comment type="caution">
    <text evidence="2">The sequence shown here is derived from an EMBL/GenBank/DDBJ whole genome shotgun (WGS) entry which is preliminary data.</text>
</comment>
<sequence length="113" mass="12613">MPTSDTSTAQHEHLSALHHGTSEAPTYLDASVRPRLPIILMALGRRGMQLANHPGVPFPSAVLPHTLAPAHHHSLGTTHHKQYPHLMSDEYNPLKHAWVMARIHVCHNYLTTF</sequence>
<keyword evidence="3" id="KW-1185">Reference proteome</keyword>
<dbReference type="Proteomes" id="UP001286313">
    <property type="component" value="Unassembled WGS sequence"/>
</dbReference>
<evidence type="ECO:0000313" key="2">
    <source>
        <dbReference type="EMBL" id="KAK3868590.1"/>
    </source>
</evidence>
<reference evidence="2" key="1">
    <citation type="submission" date="2023-10" db="EMBL/GenBank/DDBJ databases">
        <title>Genome assemblies of two species of porcelain crab, Petrolisthes cinctipes and Petrolisthes manimaculis (Anomura: Porcellanidae).</title>
        <authorList>
            <person name="Angst P."/>
        </authorList>
    </citation>
    <scope>NUCLEOTIDE SEQUENCE</scope>
    <source>
        <strain evidence="2">PB745_01</strain>
        <tissue evidence="2">Gill</tissue>
    </source>
</reference>
<evidence type="ECO:0000256" key="1">
    <source>
        <dbReference type="SAM" id="MobiDB-lite"/>
    </source>
</evidence>
<dbReference type="EMBL" id="JAWQEG010002976">
    <property type="protein sequence ID" value="KAK3868590.1"/>
    <property type="molecule type" value="Genomic_DNA"/>
</dbReference>
<dbReference type="AlphaFoldDB" id="A0AAE1F6V1"/>
<protein>
    <submittedName>
        <fullName evidence="2">Uncharacterized protein</fullName>
    </submittedName>
</protein>
<organism evidence="2 3">
    <name type="scientific">Petrolisthes cinctipes</name>
    <name type="common">Flat porcelain crab</name>
    <dbReference type="NCBI Taxonomy" id="88211"/>
    <lineage>
        <taxon>Eukaryota</taxon>
        <taxon>Metazoa</taxon>
        <taxon>Ecdysozoa</taxon>
        <taxon>Arthropoda</taxon>
        <taxon>Crustacea</taxon>
        <taxon>Multicrustacea</taxon>
        <taxon>Malacostraca</taxon>
        <taxon>Eumalacostraca</taxon>
        <taxon>Eucarida</taxon>
        <taxon>Decapoda</taxon>
        <taxon>Pleocyemata</taxon>
        <taxon>Anomura</taxon>
        <taxon>Galatheoidea</taxon>
        <taxon>Porcellanidae</taxon>
        <taxon>Petrolisthes</taxon>
    </lineage>
</organism>
<proteinExistence type="predicted"/>
<evidence type="ECO:0000313" key="3">
    <source>
        <dbReference type="Proteomes" id="UP001286313"/>
    </source>
</evidence>
<gene>
    <name evidence="2" type="ORF">Pcinc_026025</name>
</gene>
<accession>A0AAE1F6V1</accession>
<feature type="region of interest" description="Disordered" evidence="1">
    <location>
        <begin position="1"/>
        <end position="26"/>
    </location>
</feature>